<evidence type="ECO:0000313" key="2">
    <source>
        <dbReference type="EMBL" id="MCH7399183.1"/>
    </source>
</evidence>
<sequence length="580" mass="63112">MSNSETINTSRSADLVTVTVAIDGTELSSVFQLLNVTVHKEVNRIPMAKLIFSDGDPAMRDFELSNMQEMMPGKQIEISAGYHKDEAVIFKGIIIKHQIKVKGTSSLLIVECKDQAVKLTVGKKSKTFHDMSDSDAIEAILSNYSLTSEVASTNFSNKKLVQYDSTDWDFLVSRAQACGKLCFVSDGEIKVSAPDVDADIIQKVTYGANILDFDAEMDARNQFKKITAQTWDGPRQEIIEVEKELENLSLHGNFSNSDLANVIGLEKLELKNGGNIPDELLQDWTEATMLYQSLSKVRGRVKFQGIPDVLPNTCIELEGLGERFSGKAWVSGVFHQINDGNWTVDVQFGLNPEWFSETYPIHSSPASSLLPAVKGLQIGLVSQLEDPDGEDKILVKIPIINAEDEGVWCRVSSLDAGESRGVFFRPEIGDEVVVGFLNEDPNQPIVLGGLHSSAKPAPITANDDNHEKGIITRSELKITFNDETKAITIESPGGKKIILDEDAQNISIEDENNNQIILDADGIQIISGKDLQIKASGDINIEGTNVTGKASAQLTVEGSGGAEISSSASTVVKGSIVQIN</sequence>
<dbReference type="InterPro" id="IPR006533">
    <property type="entry name" value="T6SS_Vgr_RhsGE"/>
</dbReference>
<dbReference type="Pfam" id="PF04717">
    <property type="entry name" value="Phage_base_V"/>
    <property type="match status" value="1"/>
</dbReference>
<organism evidence="2 3">
    <name type="scientific">Belliella calami</name>
    <dbReference type="NCBI Taxonomy" id="2923436"/>
    <lineage>
        <taxon>Bacteria</taxon>
        <taxon>Pseudomonadati</taxon>
        <taxon>Bacteroidota</taxon>
        <taxon>Cytophagia</taxon>
        <taxon>Cytophagales</taxon>
        <taxon>Cyclobacteriaceae</taxon>
        <taxon>Belliella</taxon>
    </lineage>
</organism>
<dbReference type="Gene3D" id="2.40.50.230">
    <property type="entry name" value="Gp5 N-terminal domain"/>
    <property type="match status" value="1"/>
</dbReference>
<dbReference type="RefSeq" id="WP_241275686.1">
    <property type="nucleotide sequence ID" value="NZ_JAKZGS010000013.1"/>
</dbReference>
<proteinExistence type="predicted"/>
<accession>A0ABS9URD2</accession>
<feature type="domain" description="Gp5/Type VI secretion system Vgr protein OB-fold" evidence="1">
    <location>
        <begin position="377"/>
        <end position="451"/>
    </location>
</feature>
<dbReference type="Proteomes" id="UP001165488">
    <property type="component" value="Unassembled WGS sequence"/>
</dbReference>
<dbReference type="InterPro" id="IPR006531">
    <property type="entry name" value="Gp5/Vgr_OB"/>
</dbReference>
<dbReference type="SUPFAM" id="SSF69255">
    <property type="entry name" value="gp5 N-terminal domain-like"/>
    <property type="match status" value="1"/>
</dbReference>
<protein>
    <submittedName>
        <fullName evidence="2">Type VI secretion system tip protein VgrG</fullName>
    </submittedName>
</protein>
<keyword evidence="3" id="KW-1185">Reference proteome</keyword>
<name>A0ABS9URD2_9BACT</name>
<evidence type="ECO:0000259" key="1">
    <source>
        <dbReference type="Pfam" id="PF04717"/>
    </source>
</evidence>
<dbReference type="SUPFAM" id="SSF69279">
    <property type="entry name" value="Phage tail proteins"/>
    <property type="match status" value="1"/>
</dbReference>
<gene>
    <name evidence="2" type="primary">vgrG</name>
    <name evidence="2" type="ORF">MM236_14355</name>
</gene>
<dbReference type="NCBIfam" id="TIGR01646">
    <property type="entry name" value="vgr_GE"/>
    <property type="match status" value="1"/>
</dbReference>
<reference evidence="2" key="1">
    <citation type="submission" date="2022-03" db="EMBL/GenBank/DDBJ databases">
        <title>De novo assembled genomes of Belliella spp. (Cyclobacteriaceae) strains.</title>
        <authorList>
            <person name="Szabo A."/>
            <person name="Korponai K."/>
            <person name="Felfoldi T."/>
        </authorList>
    </citation>
    <scope>NUCLEOTIDE SEQUENCE</scope>
    <source>
        <strain evidence="2">DSM 107340</strain>
    </source>
</reference>
<dbReference type="InterPro" id="IPR037026">
    <property type="entry name" value="Vgr_OB-fold_dom_sf"/>
</dbReference>
<comment type="caution">
    <text evidence="2">The sequence shown here is derived from an EMBL/GenBank/DDBJ whole genome shotgun (WGS) entry which is preliminary data.</text>
</comment>
<evidence type="ECO:0000313" key="3">
    <source>
        <dbReference type="Proteomes" id="UP001165488"/>
    </source>
</evidence>
<dbReference type="EMBL" id="JAKZGS010000013">
    <property type="protein sequence ID" value="MCH7399183.1"/>
    <property type="molecule type" value="Genomic_DNA"/>
</dbReference>